<comment type="caution">
    <text evidence="1">The sequence shown here is derived from an EMBL/GenBank/DDBJ whole genome shotgun (WGS) entry which is preliminary data.</text>
</comment>
<name>A0A8T2PQ85_9TELE</name>
<reference evidence="1" key="1">
    <citation type="thesis" date="2021" institute="BYU ScholarsArchive" country="Provo, UT, USA">
        <title>Applications of and Algorithms for Genome Assembly and Genomic Analyses with an Emphasis on Marine Teleosts.</title>
        <authorList>
            <person name="Pickett B.D."/>
        </authorList>
    </citation>
    <scope>NUCLEOTIDE SEQUENCE</scope>
    <source>
        <strain evidence="1">HI-2016</strain>
    </source>
</reference>
<proteinExistence type="predicted"/>
<organism evidence="1 2">
    <name type="scientific">Albula glossodonta</name>
    <name type="common">roundjaw bonefish</name>
    <dbReference type="NCBI Taxonomy" id="121402"/>
    <lineage>
        <taxon>Eukaryota</taxon>
        <taxon>Metazoa</taxon>
        <taxon>Chordata</taxon>
        <taxon>Craniata</taxon>
        <taxon>Vertebrata</taxon>
        <taxon>Euteleostomi</taxon>
        <taxon>Actinopterygii</taxon>
        <taxon>Neopterygii</taxon>
        <taxon>Teleostei</taxon>
        <taxon>Albuliformes</taxon>
        <taxon>Albulidae</taxon>
        <taxon>Albula</taxon>
    </lineage>
</organism>
<evidence type="ECO:0000313" key="1">
    <source>
        <dbReference type="EMBL" id="KAG9353478.1"/>
    </source>
</evidence>
<feature type="non-terminal residue" evidence="1">
    <location>
        <position position="1"/>
    </location>
</feature>
<sequence length="67" mass="7776">MMEGVPCFWCNQFVSFSCTSNYPDSLRLKSTLTYIKVEQKCYTLTLSVTETLRRFNRVDSAVILPDK</sequence>
<gene>
    <name evidence="1" type="ORF">JZ751_018080</name>
</gene>
<dbReference type="AlphaFoldDB" id="A0A8T2PQ85"/>
<dbReference type="Proteomes" id="UP000824540">
    <property type="component" value="Unassembled WGS sequence"/>
</dbReference>
<dbReference type="EMBL" id="JAFBMS010000004">
    <property type="protein sequence ID" value="KAG9353478.1"/>
    <property type="molecule type" value="Genomic_DNA"/>
</dbReference>
<keyword evidence="2" id="KW-1185">Reference proteome</keyword>
<protein>
    <submittedName>
        <fullName evidence="1">Uncharacterized protein</fullName>
    </submittedName>
</protein>
<evidence type="ECO:0000313" key="2">
    <source>
        <dbReference type="Proteomes" id="UP000824540"/>
    </source>
</evidence>
<accession>A0A8T2PQ85</accession>